<dbReference type="PANTHER" id="PTHR38471:SF2">
    <property type="entry name" value="FOUR HELIX BUNDLE PROTEIN"/>
    <property type="match status" value="1"/>
</dbReference>
<dbReference type="SUPFAM" id="SSF158446">
    <property type="entry name" value="IVS-encoded protein-like"/>
    <property type="match status" value="1"/>
</dbReference>
<protein>
    <recommendedName>
        <fullName evidence="2">Four helix bundle protein</fullName>
    </recommendedName>
</protein>
<dbReference type="Pfam" id="PF05635">
    <property type="entry name" value="23S_rRNA_IVP"/>
    <property type="match status" value="1"/>
</dbReference>
<accession>A0A382ELE8</accession>
<evidence type="ECO:0000313" key="1">
    <source>
        <dbReference type="EMBL" id="SVB51142.1"/>
    </source>
</evidence>
<dbReference type="AlphaFoldDB" id="A0A382ELE8"/>
<dbReference type="InterPro" id="IPR012657">
    <property type="entry name" value="23S_rRNA-intervening_sequence"/>
</dbReference>
<sequence length="87" mass="10261">MTEEKQKIRTFRDLRIWQKSIKLVSQIYEITQSFPKEEAFGLTSQMRRSSVSIPSNIEEGQGRNSTRNFCVFYKLQQAHSMNCKLNL</sequence>
<dbReference type="InterPro" id="IPR036583">
    <property type="entry name" value="23S_rRNA_IVS_sf"/>
</dbReference>
<name>A0A382ELE8_9ZZZZ</name>
<gene>
    <name evidence="1" type="ORF">METZ01_LOCUS203996</name>
</gene>
<dbReference type="Gene3D" id="1.20.1440.60">
    <property type="entry name" value="23S rRNA-intervening sequence"/>
    <property type="match status" value="1"/>
</dbReference>
<reference evidence="1" key="1">
    <citation type="submission" date="2018-05" db="EMBL/GenBank/DDBJ databases">
        <authorList>
            <person name="Lanie J.A."/>
            <person name="Ng W.-L."/>
            <person name="Kazmierczak K.M."/>
            <person name="Andrzejewski T.M."/>
            <person name="Davidsen T.M."/>
            <person name="Wayne K.J."/>
            <person name="Tettelin H."/>
            <person name="Glass J.I."/>
            <person name="Rusch D."/>
            <person name="Podicherti R."/>
            <person name="Tsui H.-C.T."/>
            <person name="Winkler M.E."/>
        </authorList>
    </citation>
    <scope>NUCLEOTIDE SEQUENCE</scope>
</reference>
<dbReference type="EMBL" id="UINC01044973">
    <property type="protein sequence ID" value="SVB51142.1"/>
    <property type="molecule type" value="Genomic_DNA"/>
</dbReference>
<evidence type="ECO:0008006" key="2">
    <source>
        <dbReference type="Google" id="ProtNLM"/>
    </source>
</evidence>
<dbReference type="PANTHER" id="PTHR38471">
    <property type="entry name" value="FOUR HELIX BUNDLE PROTEIN"/>
    <property type="match status" value="1"/>
</dbReference>
<organism evidence="1">
    <name type="scientific">marine metagenome</name>
    <dbReference type="NCBI Taxonomy" id="408172"/>
    <lineage>
        <taxon>unclassified sequences</taxon>
        <taxon>metagenomes</taxon>
        <taxon>ecological metagenomes</taxon>
    </lineage>
</organism>
<dbReference type="CDD" id="cd16377">
    <property type="entry name" value="23S_rRNA_IVP_like"/>
    <property type="match status" value="1"/>
</dbReference>
<proteinExistence type="predicted"/>
<dbReference type="NCBIfam" id="TIGR02436">
    <property type="entry name" value="four helix bundle protein"/>
    <property type="match status" value="1"/>
</dbReference>